<dbReference type="Pfam" id="PF01135">
    <property type="entry name" value="PCMT"/>
    <property type="match status" value="1"/>
</dbReference>
<reference evidence="8 9" key="1">
    <citation type="submission" date="2020-07" db="EMBL/GenBank/DDBJ databases">
        <title>Genomic Encyclopedia of Type Strains, Phase IV (KMG-IV): sequencing the most valuable type-strain genomes for metagenomic binning, comparative biology and taxonomic classification.</title>
        <authorList>
            <person name="Goeker M."/>
        </authorList>
    </citation>
    <scope>NUCLEOTIDE SEQUENCE [LARGE SCALE GENOMIC DNA]</scope>
    <source>
        <strain evidence="8 9">DSM 17721</strain>
    </source>
</reference>
<dbReference type="EC" id="2.1.1.77" evidence="7"/>
<dbReference type="NCBIfam" id="TIGR00080">
    <property type="entry name" value="pimt"/>
    <property type="match status" value="1"/>
</dbReference>
<evidence type="ECO:0000256" key="7">
    <source>
        <dbReference type="HAMAP-Rule" id="MF_00090"/>
    </source>
</evidence>
<evidence type="ECO:0000256" key="2">
    <source>
        <dbReference type="ARBA" id="ARBA00005369"/>
    </source>
</evidence>
<keyword evidence="6 7" id="KW-0949">S-adenosyl-L-methionine</keyword>
<evidence type="ECO:0000256" key="1">
    <source>
        <dbReference type="ARBA" id="ARBA00004496"/>
    </source>
</evidence>
<dbReference type="EMBL" id="JACDUS010000001">
    <property type="protein sequence ID" value="MBA2880104.1"/>
    <property type="molecule type" value="Genomic_DNA"/>
</dbReference>
<dbReference type="NCBIfam" id="NF001453">
    <property type="entry name" value="PRK00312.1"/>
    <property type="match status" value="1"/>
</dbReference>
<comment type="subcellular location">
    <subcellularLocation>
        <location evidence="1 7">Cytoplasm</location>
    </subcellularLocation>
</comment>
<dbReference type="HAMAP" id="MF_00090">
    <property type="entry name" value="PIMT"/>
    <property type="match status" value="1"/>
</dbReference>
<evidence type="ECO:0000256" key="4">
    <source>
        <dbReference type="ARBA" id="ARBA00022603"/>
    </source>
</evidence>
<dbReference type="InterPro" id="IPR029063">
    <property type="entry name" value="SAM-dependent_MTases_sf"/>
</dbReference>
<evidence type="ECO:0000256" key="6">
    <source>
        <dbReference type="ARBA" id="ARBA00022691"/>
    </source>
</evidence>
<dbReference type="GO" id="GO:0032259">
    <property type="term" value="P:methylation"/>
    <property type="evidence" value="ECO:0007669"/>
    <property type="project" value="UniProtKB-KW"/>
</dbReference>
<dbReference type="GO" id="GO:0005737">
    <property type="term" value="C:cytoplasm"/>
    <property type="evidence" value="ECO:0007669"/>
    <property type="project" value="UniProtKB-SubCell"/>
</dbReference>
<keyword evidence="3 7" id="KW-0963">Cytoplasm</keyword>
<dbReference type="GO" id="GO:0004719">
    <property type="term" value="F:protein-L-isoaspartate (D-aspartate) O-methyltransferase activity"/>
    <property type="evidence" value="ECO:0007669"/>
    <property type="project" value="UniProtKB-UniRule"/>
</dbReference>
<dbReference type="SUPFAM" id="SSF53335">
    <property type="entry name" value="S-adenosyl-L-methionine-dependent methyltransferases"/>
    <property type="match status" value="1"/>
</dbReference>
<dbReference type="GO" id="GO:0030091">
    <property type="term" value="P:protein repair"/>
    <property type="evidence" value="ECO:0007669"/>
    <property type="project" value="UniProtKB-UniRule"/>
</dbReference>
<accession>A0A7W0C6J4</accession>
<dbReference type="CDD" id="cd02440">
    <property type="entry name" value="AdoMet_MTases"/>
    <property type="match status" value="1"/>
</dbReference>
<dbReference type="Proteomes" id="UP000525298">
    <property type="component" value="Unassembled WGS sequence"/>
</dbReference>
<protein>
    <recommendedName>
        <fullName evidence="7">Protein-L-isoaspartate O-methyltransferase</fullName>
        <ecNumber evidence="7">2.1.1.77</ecNumber>
    </recommendedName>
    <alternativeName>
        <fullName evidence="7">L-isoaspartyl protein carboxyl methyltransferase</fullName>
    </alternativeName>
    <alternativeName>
        <fullName evidence="7">Protein L-isoaspartyl methyltransferase</fullName>
    </alternativeName>
    <alternativeName>
        <fullName evidence="7">Protein-beta-aspartate methyltransferase</fullName>
        <shortName evidence="7">PIMT</shortName>
    </alternativeName>
</protein>
<evidence type="ECO:0000256" key="3">
    <source>
        <dbReference type="ARBA" id="ARBA00022490"/>
    </source>
</evidence>
<dbReference type="AlphaFoldDB" id="A0A7W0C6J4"/>
<dbReference type="FunFam" id="3.40.50.150:FF:000010">
    <property type="entry name" value="Protein-L-isoaspartate O-methyltransferase"/>
    <property type="match status" value="1"/>
</dbReference>
<comment type="catalytic activity">
    <reaction evidence="7">
        <text>[protein]-L-isoaspartate + S-adenosyl-L-methionine = [protein]-L-isoaspartate alpha-methyl ester + S-adenosyl-L-homocysteine</text>
        <dbReference type="Rhea" id="RHEA:12705"/>
        <dbReference type="Rhea" id="RHEA-COMP:12143"/>
        <dbReference type="Rhea" id="RHEA-COMP:12144"/>
        <dbReference type="ChEBI" id="CHEBI:57856"/>
        <dbReference type="ChEBI" id="CHEBI:59789"/>
        <dbReference type="ChEBI" id="CHEBI:90596"/>
        <dbReference type="ChEBI" id="CHEBI:90598"/>
        <dbReference type="EC" id="2.1.1.77"/>
    </reaction>
</comment>
<organism evidence="8 9">
    <name type="scientific">Desulfosalsimonas propionicica</name>
    <dbReference type="NCBI Taxonomy" id="332175"/>
    <lineage>
        <taxon>Bacteria</taxon>
        <taxon>Pseudomonadati</taxon>
        <taxon>Thermodesulfobacteriota</taxon>
        <taxon>Desulfobacteria</taxon>
        <taxon>Desulfobacterales</taxon>
        <taxon>Desulfosalsimonadaceae</taxon>
        <taxon>Desulfosalsimonas</taxon>
    </lineage>
</organism>
<comment type="caution">
    <text evidence="8">The sequence shown here is derived from an EMBL/GenBank/DDBJ whole genome shotgun (WGS) entry which is preliminary data.</text>
</comment>
<evidence type="ECO:0000313" key="9">
    <source>
        <dbReference type="Proteomes" id="UP000525298"/>
    </source>
</evidence>
<dbReference type="RefSeq" id="WP_181549770.1">
    <property type="nucleotide sequence ID" value="NZ_JACDUS010000001.1"/>
</dbReference>
<evidence type="ECO:0000256" key="5">
    <source>
        <dbReference type="ARBA" id="ARBA00022679"/>
    </source>
</evidence>
<dbReference type="InterPro" id="IPR000682">
    <property type="entry name" value="PCMT"/>
</dbReference>
<keyword evidence="4 7" id="KW-0489">Methyltransferase</keyword>
<dbReference type="Gene3D" id="3.40.50.150">
    <property type="entry name" value="Vaccinia Virus protein VP39"/>
    <property type="match status" value="1"/>
</dbReference>
<dbReference type="PANTHER" id="PTHR11579">
    <property type="entry name" value="PROTEIN-L-ISOASPARTATE O-METHYLTRANSFERASE"/>
    <property type="match status" value="1"/>
</dbReference>
<evidence type="ECO:0000313" key="8">
    <source>
        <dbReference type="EMBL" id="MBA2880104.1"/>
    </source>
</evidence>
<keyword evidence="9" id="KW-1185">Reference proteome</keyword>
<dbReference type="PROSITE" id="PS01279">
    <property type="entry name" value="PCMT"/>
    <property type="match status" value="1"/>
</dbReference>
<comment type="similarity">
    <text evidence="2 7">Belongs to the methyltransferase superfamily. L-isoaspartyl/D-aspartyl protein methyltransferase family.</text>
</comment>
<comment type="function">
    <text evidence="7">Catalyzes the methyl esterification of L-isoaspartyl residues in peptides and proteins that result from spontaneous decomposition of normal L-aspartyl and L-asparaginyl residues. It plays a role in the repair and/or degradation of damaged proteins.</text>
</comment>
<dbReference type="PANTHER" id="PTHR11579:SF0">
    <property type="entry name" value="PROTEIN-L-ISOASPARTATE(D-ASPARTATE) O-METHYLTRANSFERASE"/>
    <property type="match status" value="1"/>
</dbReference>
<name>A0A7W0C6J4_9BACT</name>
<feature type="active site" evidence="7">
    <location>
        <position position="66"/>
    </location>
</feature>
<sequence>MEGDSRRYQRQREAMVKNQIETRGVNDPGTLAAMRRVPRHLFVNEALMDQAYNDHPLPIGEQQTISQPYIVAMMTEALQLNQDDRVLEIGTGSGYQAAVLAEIAYRVYTIERNRTLYESARKMFEGIGYYNIIARYSDGTIGWREESPFDAIMVTAGAPEIPKPLVDQLATGGRMVIPVGSSLSQKMIKVVKEDQGLHQSELGGCRFVRLVGQYGWRDA</sequence>
<proteinExistence type="inferred from homology"/>
<keyword evidence="5 7" id="KW-0808">Transferase</keyword>
<gene>
    <name evidence="7" type="primary">pcm</name>
    <name evidence="8" type="ORF">HNR65_000411</name>
</gene>